<organism evidence="1 2">
    <name type="scientific">Lingula anatina</name>
    <name type="common">Brachiopod</name>
    <name type="synonym">Lingula unguis</name>
    <dbReference type="NCBI Taxonomy" id="7574"/>
    <lineage>
        <taxon>Eukaryota</taxon>
        <taxon>Metazoa</taxon>
        <taxon>Spiralia</taxon>
        <taxon>Lophotrochozoa</taxon>
        <taxon>Brachiopoda</taxon>
        <taxon>Linguliformea</taxon>
        <taxon>Lingulata</taxon>
        <taxon>Lingulida</taxon>
        <taxon>Linguloidea</taxon>
        <taxon>Lingulidae</taxon>
        <taxon>Lingula</taxon>
    </lineage>
</organism>
<proteinExistence type="predicted"/>
<dbReference type="RefSeq" id="XP_013401802.1">
    <property type="nucleotide sequence ID" value="XM_013546348.1"/>
</dbReference>
<dbReference type="KEGG" id="lak:106167548"/>
<protein>
    <submittedName>
        <fullName evidence="2">Uncharacterized protein LOC106167548</fullName>
    </submittedName>
</protein>
<reference evidence="2" key="1">
    <citation type="submission" date="2025-08" db="UniProtKB">
        <authorList>
            <consortium name="RefSeq"/>
        </authorList>
    </citation>
    <scope>IDENTIFICATION</scope>
    <source>
        <tissue evidence="2">Gonads</tissue>
    </source>
</reference>
<evidence type="ECO:0000313" key="1">
    <source>
        <dbReference type="Proteomes" id="UP000085678"/>
    </source>
</evidence>
<gene>
    <name evidence="2" type="primary">LOC106167548</name>
</gene>
<accession>A0A1S3IUB8</accession>
<dbReference type="InParanoid" id="A0A1S3IUB8"/>
<keyword evidence="1" id="KW-1185">Reference proteome</keyword>
<dbReference type="OrthoDB" id="6417349at2759"/>
<name>A0A1S3IUB8_LINAN</name>
<evidence type="ECO:0000313" key="2">
    <source>
        <dbReference type="RefSeq" id="XP_013401802.1"/>
    </source>
</evidence>
<dbReference type="GeneID" id="106167548"/>
<sequence>MTLTASARISGGATANLAAVVRGGISIVVAVNYLVEGDGRLYPRAGLSFYHGHNPMTINIQAWYQIRSKIKISSWRFWEWRWTWGSRKTWSPSSLSWSLGSSPRKLIARV</sequence>
<dbReference type="AlphaFoldDB" id="A0A1S3IUB8"/>
<dbReference type="Proteomes" id="UP000085678">
    <property type="component" value="Unplaced"/>
</dbReference>